<protein>
    <submittedName>
        <fullName evidence="2">Fibrous sheath-interacting protein 2</fullName>
    </submittedName>
</protein>
<dbReference type="CTD" id="401024"/>
<name>A0A6J3DXM3_AYTFU</name>
<proteinExistence type="predicted"/>
<keyword evidence="1" id="KW-1185">Reference proteome</keyword>
<dbReference type="GeneID" id="116495804"/>
<reference evidence="2" key="1">
    <citation type="submission" date="2025-08" db="UniProtKB">
        <authorList>
            <consortium name="RefSeq"/>
        </authorList>
    </citation>
    <scope>IDENTIFICATION</scope>
    <source>
        <tissue evidence="2">Lung</tissue>
    </source>
</reference>
<sequence>MEQHVTASSQNPDALLGIAENYGELHQPSPQFNLEDPYCHVLRTEYNCLHDPHLQAYYNRKDTLQSLKSKGFITSSGKVVCSLKDFNEYRQYLTTLKLEAEKIRRQEEEKLQQQLGNLTQD</sequence>
<accession>A0A6J3DXM3</accession>
<dbReference type="Proteomes" id="UP000504639">
    <property type="component" value="Chromosome 16"/>
</dbReference>
<dbReference type="InParanoid" id="A0A6J3DXM3"/>
<evidence type="ECO:0000313" key="1">
    <source>
        <dbReference type="Proteomes" id="UP000504639"/>
    </source>
</evidence>
<dbReference type="KEGG" id="aful:116495804"/>
<dbReference type="RefSeq" id="XP_032054407.1">
    <property type="nucleotide sequence ID" value="XM_032198516.1"/>
</dbReference>
<dbReference type="PANTHER" id="PTHR47315">
    <property type="entry name" value="FIBROUS SHEATH INTERACTING PROTEIN 2"/>
    <property type="match status" value="1"/>
</dbReference>
<gene>
    <name evidence="2" type="primary">FSIP2</name>
</gene>
<evidence type="ECO:0000313" key="2">
    <source>
        <dbReference type="RefSeq" id="XP_032054407.1"/>
    </source>
</evidence>
<organism evidence="1 2">
    <name type="scientific">Aythya fuligula</name>
    <name type="common">Tufted duck</name>
    <name type="synonym">Anas fuligula</name>
    <dbReference type="NCBI Taxonomy" id="219594"/>
    <lineage>
        <taxon>Eukaryota</taxon>
        <taxon>Metazoa</taxon>
        <taxon>Chordata</taxon>
        <taxon>Craniata</taxon>
        <taxon>Vertebrata</taxon>
        <taxon>Euteleostomi</taxon>
        <taxon>Archelosauria</taxon>
        <taxon>Archosauria</taxon>
        <taxon>Dinosauria</taxon>
        <taxon>Saurischia</taxon>
        <taxon>Theropoda</taxon>
        <taxon>Coelurosauria</taxon>
        <taxon>Aves</taxon>
        <taxon>Neognathae</taxon>
        <taxon>Galloanserae</taxon>
        <taxon>Anseriformes</taxon>
        <taxon>Anatidae</taxon>
        <taxon>Aythyinae</taxon>
        <taxon>Aythya</taxon>
    </lineage>
</organism>
<dbReference type="PANTHER" id="PTHR47315:SF3">
    <property type="entry name" value="FIBROUS SHEATH-INTERACTING PROTEIN 2-LIKE"/>
    <property type="match status" value="1"/>
</dbReference>
<dbReference type="AlphaFoldDB" id="A0A6J3DXM3"/>
<dbReference type="InterPro" id="IPR038891">
    <property type="entry name" value="FSIP2"/>
</dbReference>